<gene>
    <name evidence="2" type="ORF">H9980_12760</name>
</gene>
<organism evidence="2 3">
    <name type="scientific">Candidatus Erysipelatoclostridium merdavium</name>
    <dbReference type="NCBI Taxonomy" id="2838566"/>
    <lineage>
        <taxon>Bacteria</taxon>
        <taxon>Bacillati</taxon>
        <taxon>Bacillota</taxon>
        <taxon>Erysipelotrichia</taxon>
        <taxon>Erysipelotrichales</taxon>
        <taxon>Erysipelotrichales incertae sedis</taxon>
    </lineage>
</organism>
<keyword evidence="1" id="KW-1133">Transmembrane helix</keyword>
<reference evidence="2" key="2">
    <citation type="submission" date="2021-04" db="EMBL/GenBank/DDBJ databases">
        <authorList>
            <person name="Gilroy R."/>
        </authorList>
    </citation>
    <scope>NUCLEOTIDE SEQUENCE</scope>
    <source>
        <strain evidence="2">ChiGjej1B1-14440</strain>
    </source>
</reference>
<evidence type="ECO:0000256" key="1">
    <source>
        <dbReference type="SAM" id="Phobius"/>
    </source>
</evidence>
<evidence type="ECO:0000313" key="3">
    <source>
        <dbReference type="Proteomes" id="UP000886724"/>
    </source>
</evidence>
<accession>A0A9D1XNY7</accession>
<feature type="transmembrane region" description="Helical" evidence="1">
    <location>
        <begin position="51"/>
        <end position="70"/>
    </location>
</feature>
<reference evidence="2" key="1">
    <citation type="journal article" date="2021" name="PeerJ">
        <title>Extensive microbial diversity within the chicken gut microbiome revealed by metagenomics and culture.</title>
        <authorList>
            <person name="Gilroy R."/>
            <person name="Ravi A."/>
            <person name="Getino M."/>
            <person name="Pursley I."/>
            <person name="Horton D.L."/>
            <person name="Alikhan N.F."/>
            <person name="Baker D."/>
            <person name="Gharbi K."/>
            <person name="Hall N."/>
            <person name="Watson M."/>
            <person name="Adriaenssens E.M."/>
            <person name="Foster-Nyarko E."/>
            <person name="Jarju S."/>
            <person name="Secka A."/>
            <person name="Antonio M."/>
            <person name="Oren A."/>
            <person name="Chaudhuri R.R."/>
            <person name="La Ragione R."/>
            <person name="Hildebrand F."/>
            <person name="Pallen M.J."/>
        </authorList>
    </citation>
    <scope>NUCLEOTIDE SEQUENCE</scope>
    <source>
        <strain evidence="2">ChiGjej1B1-14440</strain>
    </source>
</reference>
<dbReference type="AlphaFoldDB" id="A0A9D1XNY7"/>
<keyword evidence="1" id="KW-0472">Membrane</keyword>
<sequence>MIFQKFCNSFRKKSDYRYMQNKALLKSKVIKKYDCSNDSNLKYKNIFPIKALLFEGIGVALIILYILITFNKHIIKAPINKNKVLFMIIGLGIVALSFFMFERYKKRYCFSSTVCYVAYLISIVALIIIISILFLLIFLVLMCRFI</sequence>
<dbReference type="EMBL" id="DXET01000288">
    <property type="protein sequence ID" value="HIX82819.1"/>
    <property type="molecule type" value="Genomic_DNA"/>
</dbReference>
<proteinExistence type="predicted"/>
<name>A0A9D1XNY7_9FIRM</name>
<dbReference type="Proteomes" id="UP000886724">
    <property type="component" value="Unassembled WGS sequence"/>
</dbReference>
<keyword evidence="1" id="KW-0812">Transmembrane</keyword>
<comment type="caution">
    <text evidence="2">The sequence shown here is derived from an EMBL/GenBank/DDBJ whole genome shotgun (WGS) entry which is preliminary data.</text>
</comment>
<feature type="transmembrane region" description="Helical" evidence="1">
    <location>
        <begin position="116"/>
        <end position="141"/>
    </location>
</feature>
<evidence type="ECO:0000313" key="2">
    <source>
        <dbReference type="EMBL" id="HIX82819.1"/>
    </source>
</evidence>
<feature type="transmembrane region" description="Helical" evidence="1">
    <location>
        <begin position="82"/>
        <end position="101"/>
    </location>
</feature>
<protein>
    <submittedName>
        <fullName evidence="2">Uncharacterized protein</fullName>
    </submittedName>
</protein>